<protein>
    <submittedName>
        <fullName evidence="2">Uncharacterized protein</fullName>
    </submittedName>
</protein>
<reference evidence="2" key="2">
    <citation type="submission" date="2020-11" db="EMBL/GenBank/DDBJ databases">
        <authorList>
            <person name="Cecchin M."/>
            <person name="Marcolungo L."/>
            <person name="Rossato M."/>
            <person name="Girolomoni L."/>
            <person name="Cosentino E."/>
            <person name="Cuine S."/>
            <person name="Li-Beisson Y."/>
            <person name="Delledonne M."/>
            <person name="Ballottari M."/>
        </authorList>
    </citation>
    <scope>NUCLEOTIDE SEQUENCE</scope>
    <source>
        <strain evidence="2">211/11P</strain>
        <tissue evidence="2">Whole cell</tissue>
    </source>
</reference>
<proteinExistence type="predicted"/>
<sequence length="278" mass="28905">MSVLVQMDAGPQPSIGAAPLHRPAALTPQLEFLGKWRASIAPKLQQLLTVLAGREAAQSMACVQIWTYLPVLTEGRQILKAEQLCLLGDPELQQFHAGCAQEGVTVTQLGPMGKVWESGAVQVVQYAESLSEDTHPRNRLPGELSRRIGECIYLPVYDRTGQVSQGVLAVVELLVKAQACDYMIVANAISCLNHVMEGLQLSISNPHAQQPAAAPAGAAAGSRLGASGGADAAPAAGGAAATGLPHSSSSQHTNMAWGSRGSSGGSLGRTVSMHTFGV</sequence>
<comment type="caution">
    <text evidence="2">The sequence shown here is derived from an EMBL/GenBank/DDBJ whole genome shotgun (WGS) entry which is preliminary data.</text>
</comment>
<dbReference type="Proteomes" id="UP001055712">
    <property type="component" value="Unassembled WGS sequence"/>
</dbReference>
<evidence type="ECO:0000313" key="2">
    <source>
        <dbReference type="EMBL" id="KAI3427947.1"/>
    </source>
</evidence>
<evidence type="ECO:0000313" key="3">
    <source>
        <dbReference type="Proteomes" id="UP001055712"/>
    </source>
</evidence>
<name>A0A9D4YUX3_CHLVU</name>
<keyword evidence="3" id="KW-1185">Reference proteome</keyword>
<feature type="region of interest" description="Disordered" evidence="1">
    <location>
        <begin position="235"/>
        <end position="268"/>
    </location>
</feature>
<gene>
    <name evidence="2" type="ORF">D9Q98_006337</name>
</gene>
<accession>A0A9D4YUX3</accession>
<dbReference type="OrthoDB" id="514480at2759"/>
<evidence type="ECO:0000256" key="1">
    <source>
        <dbReference type="SAM" id="MobiDB-lite"/>
    </source>
</evidence>
<feature type="compositionally biased region" description="Polar residues" evidence="1">
    <location>
        <begin position="245"/>
        <end position="256"/>
    </location>
</feature>
<reference evidence="2" key="1">
    <citation type="journal article" date="2019" name="Plant J.">
        <title>Chlorella vulgaris genome assembly and annotation reveals the molecular basis for metabolic acclimation to high light conditions.</title>
        <authorList>
            <person name="Cecchin M."/>
            <person name="Marcolungo L."/>
            <person name="Rossato M."/>
            <person name="Girolomoni L."/>
            <person name="Cosentino E."/>
            <person name="Cuine S."/>
            <person name="Li-Beisson Y."/>
            <person name="Delledonne M."/>
            <person name="Ballottari M."/>
        </authorList>
    </citation>
    <scope>NUCLEOTIDE SEQUENCE</scope>
    <source>
        <strain evidence="2">211/11P</strain>
    </source>
</reference>
<organism evidence="2 3">
    <name type="scientific">Chlorella vulgaris</name>
    <name type="common">Green alga</name>
    <dbReference type="NCBI Taxonomy" id="3077"/>
    <lineage>
        <taxon>Eukaryota</taxon>
        <taxon>Viridiplantae</taxon>
        <taxon>Chlorophyta</taxon>
        <taxon>core chlorophytes</taxon>
        <taxon>Trebouxiophyceae</taxon>
        <taxon>Chlorellales</taxon>
        <taxon>Chlorellaceae</taxon>
        <taxon>Chlorella clade</taxon>
        <taxon>Chlorella</taxon>
    </lineage>
</organism>
<dbReference type="EMBL" id="SIDB01000009">
    <property type="protein sequence ID" value="KAI3427947.1"/>
    <property type="molecule type" value="Genomic_DNA"/>
</dbReference>
<dbReference type="AlphaFoldDB" id="A0A9D4YUX3"/>